<evidence type="ECO:0000313" key="2">
    <source>
        <dbReference type="EMBL" id="GHJ26789.1"/>
    </source>
</evidence>
<organism evidence="2 3">
    <name type="scientific">Streptomyces hygroscopicus</name>
    <dbReference type="NCBI Taxonomy" id="1912"/>
    <lineage>
        <taxon>Bacteria</taxon>
        <taxon>Bacillati</taxon>
        <taxon>Actinomycetota</taxon>
        <taxon>Actinomycetes</taxon>
        <taxon>Kitasatosporales</taxon>
        <taxon>Streptomycetaceae</taxon>
        <taxon>Streptomyces</taxon>
        <taxon>Streptomyces violaceusniger group</taxon>
    </lineage>
</organism>
<dbReference type="EMBL" id="BNEK01000002">
    <property type="protein sequence ID" value="GHJ26789.1"/>
    <property type="molecule type" value="Genomic_DNA"/>
</dbReference>
<reference evidence="2" key="1">
    <citation type="submission" date="2024-05" db="EMBL/GenBank/DDBJ databases">
        <title>Whole genome shotgun sequence of Streptomyces hygroscopicus NBRC 113678.</title>
        <authorList>
            <person name="Komaki H."/>
            <person name="Tamura T."/>
        </authorList>
    </citation>
    <scope>NUCLEOTIDE SEQUENCE</scope>
    <source>
        <strain evidence="2">N11-34</strain>
    </source>
</reference>
<evidence type="ECO:0000256" key="1">
    <source>
        <dbReference type="SAM" id="MobiDB-lite"/>
    </source>
</evidence>
<evidence type="ECO:0008006" key="4">
    <source>
        <dbReference type="Google" id="ProtNLM"/>
    </source>
</evidence>
<comment type="caution">
    <text evidence="2">The sequence shown here is derived from an EMBL/GenBank/DDBJ whole genome shotgun (WGS) entry which is preliminary data.</text>
</comment>
<protein>
    <recommendedName>
        <fullName evidence="4">Transposase</fullName>
    </recommendedName>
</protein>
<sequence length="102" mass="10785">MNVAANGGGGVSPELAKNPHRRAYSAPVRAGAVRQAEADAGERDDRLTTAEHGELKQLRTEAAESRRAHEILTAVISPGPALPPVAGRQQRSRSHCRSASRA</sequence>
<feature type="region of interest" description="Disordered" evidence="1">
    <location>
        <begin position="1"/>
        <end position="53"/>
    </location>
</feature>
<feature type="region of interest" description="Disordered" evidence="1">
    <location>
        <begin position="74"/>
        <end position="102"/>
    </location>
</feature>
<proteinExistence type="predicted"/>
<feature type="compositionally biased region" description="Gly residues" evidence="1">
    <location>
        <begin position="1"/>
        <end position="11"/>
    </location>
</feature>
<accession>A0ABQ3TTY4</accession>
<gene>
    <name evidence="2" type="ORF">TPA0910_12220</name>
</gene>
<dbReference type="Proteomes" id="UP001054854">
    <property type="component" value="Unassembled WGS sequence"/>
</dbReference>
<keyword evidence="3" id="KW-1185">Reference proteome</keyword>
<feature type="compositionally biased region" description="Basic residues" evidence="1">
    <location>
        <begin position="90"/>
        <end position="102"/>
    </location>
</feature>
<evidence type="ECO:0000313" key="3">
    <source>
        <dbReference type="Proteomes" id="UP001054854"/>
    </source>
</evidence>
<feature type="compositionally biased region" description="Basic and acidic residues" evidence="1">
    <location>
        <begin position="36"/>
        <end position="53"/>
    </location>
</feature>
<name>A0ABQ3TTY4_STRHY</name>